<evidence type="ECO:0000313" key="14">
    <source>
        <dbReference type="EMBL" id="GGX18928.1"/>
    </source>
</evidence>
<comment type="cofactor">
    <cofactor evidence="1">
        <name>[4Fe-4S] cluster</name>
        <dbReference type="ChEBI" id="CHEBI:49883"/>
    </cofactor>
</comment>
<dbReference type="Gene3D" id="3.20.20.70">
    <property type="entry name" value="Aldolase class I"/>
    <property type="match status" value="1"/>
</dbReference>
<keyword evidence="10" id="KW-0501">Molybdenum cofactor biosynthesis</keyword>
<keyword evidence="3" id="KW-0004">4Fe-4S</keyword>
<dbReference type="InterPro" id="IPR013483">
    <property type="entry name" value="MoaA"/>
</dbReference>
<evidence type="ECO:0000256" key="11">
    <source>
        <dbReference type="ARBA" id="ARBA00023239"/>
    </source>
</evidence>
<dbReference type="InterPro" id="IPR010505">
    <property type="entry name" value="MoaA_twitch"/>
</dbReference>
<evidence type="ECO:0000256" key="4">
    <source>
        <dbReference type="ARBA" id="ARBA00022691"/>
    </source>
</evidence>
<dbReference type="PROSITE" id="PS51918">
    <property type="entry name" value="RADICAL_SAM"/>
    <property type="match status" value="1"/>
</dbReference>
<dbReference type="InterPro" id="IPR040064">
    <property type="entry name" value="MoaA-like"/>
</dbReference>
<evidence type="ECO:0000259" key="13">
    <source>
        <dbReference type="PROSITE" id="PS51918"/>
    </source>
</evidence>
<evidence type="ECO:0000256" key="12">
    <source>
        <dbReference type="ARBA" id="ARBA00048697"/>
    </source>
</evidence>
<dbReference type="GO" id="GO:0061798">
    <property type="term" value="F:GTP 3',8'-cyclase activity"/>
    <property type="evidence" value="ECO:0007669"/>
    <property type="project" value="UniProtKB-EC"/>
</dbReference>
<dbReference type="SUPFAM" id="SSF102114">
    <property type="entry name" value="Radical SAM enzymes"/>
    <property type="match status" value="1"/>
</dbReference>
<dbReference type="GO" id="GO:0005525">
    <property type="term" value="F:GTP binding"/>
    <property type="evidence" value="ECO:0007669"/>
    <property type="project" value="UniProtKB-KW"/>
</dbReference>
<dbReference type="PANTHER" id="PTHR22960">
    <property type="entry name" value="MOLYBDOPTERIN COFACTOR SYNTHESIS PROTEIN A"/>
    <property type="match status" value="1"/>
</dbReference>
<name>A0A918JW95_9FLAO</name>
<comment type="caution">
    <text evidence="14">The sequence shown here is derived from an EMBL/GenBank/DDBJ whole genome shotgun (WGS) entry which is preliminary data.</text>
</comment>
<dbReference type="InterPro" id="IPR013785">
    <property type="entry name" value="Aldolase_TIM"/>
</dbReference>
<dbReference type="SFLD" id="SFLDS00029">
    <property type="entry name" value="Radical_SAM"/>
    <property type="match status" value="1"/>
</dbReference>
<keyword evidence="9" id="KW-0342">GTP-binding</keyword>
<dbReference type="InterPro" id="IPR000385">
    <property type="entry name" value="MoaA_NifB_PqqE_Fe-S-bd_CS"/>
</dbReference>
<evidence type="ECO:0000256" key="3">
    <source>
        <dbReference type="ARBA" id="ARBA00022485"/>
    </source>
</evidence>
<dbReference type="SFLD" id="SFLDG01383">
    <property type="entry name" value="cyclic_pyranopterin_phosphate"/>
    <property type="match status" value="1"/>
</dbReference>
<sequence>MTKPNAKPHRFLKPVRSTEDILTDTFGRNHNYLRISLTERCNLRCTYCMPADGIQLSPKEHIMTHEEIYTIAKEFVNMGVTKIRLTGGEPLVRKDASLILEKLASLPVQLTLTTNGVIVDKFIEQFKKCGIKTLNVSLDSLDSKKNKEITRRSYFKKVYENILLLIKEGFIVKVNCVLIKGFNDDEIIDFINLSKDLPIHVRFIEFMPFDGNQWNIDKLVSLQEILSQVHSNYNESQIIKLEDAPNDTTKSYKIKGYQGSFAVISSVTNPFCDGCNRIRLTANGQIKNCLFSTKESDLLTPLRAGKSITSIIQKTIQSKLKIRNGMDTLDKFSQTDIHSNNRSMITIGG</sequence>
<protein>
    <recommendedName>
        <fullName evidence="2">GTP 3',8-cyclase</fullName>
        <ecNumber evidence="2">4.1.99.22</ecNumber>
    </recommendedName>
</protein>
<dbReference type="CDD" id="cd21117">
    <property type="entry name" value="Twitch_MoaA"/>
    <property type="match status" value="1"/>
</dbReference>
<evidence type="ECO:0000256" key="6">
    <source>
        <dbReference type="ARBA" id="ARBA00022741"/>
    </source>
</evidence>
<dbReference type="AlphaFoldDB" id="A0A918JW95"/>
<keyword evidence="8" id="KW-0411">Iron-sulfur</keyword>
<evidence type="ECO:0000256" key="8">
    <source>
        <dbReference type="ARBA" id="ARBA00023014"/>
    </source>
</evidence>
<keyword evidence="15" id="KW-1185">Reference proteome</keyword>
<accession>A0A918JW95</accession>
<evidence type="ECO:0000256" key="1">
    <source>
        <dbReference type="ARBA" id="ARBA00001966"/>
    </source>
</evidence>
<evidence type="ECO:0000256" key="9">
    <source>
        <dbReference type="ARBA" id="ARBA00023134"/>
    </source>
</evidence>
<dbReference type="Pfam" id="PF06463">
    <property type="entry name" value="Mob_synth_C"/>
    <property type="match status" value="1"/>
</dbReference>
<dbReference type="SFLD" id="SFLDG01386">
    <property type="entry name" value="main_SPASM_domain-containing"/>
    <property type="match status" value="1"/>
</dbReference>
<dbReference type="Proteomes" id="UP000601108">
    <property type="component" value="Unassembled WGS sequence"/>
</dbReference>
<dbReference type="SMART" id="SM00729">
    <property type="entry name" value="Elp3"/>
    <property type="match status" value="1"/>
</dbReference>
<keyword evidence="5" id="KW-0479">Metal-binding</keyword>
<dbReference type="NCBIfam" id="TIGR02666">
    <property type="entry name" value="moaA"/>
    <property type="match status" value="1"/>
</dbReference>
<dbReference type="CDD" id="cd01335">
    <property type="entry name" value="Radical_SAM"/>
    <property type="match status" value="1"/>
</dbReference>
<dbReference type="Pfam" id="PF04055">
    <property type="entry name" value="Radical_SAM"/>
    <property type="match status" value="1"/>
</dbReference>
<keyword evidence="4" id="KW-0949">S-adenosyl-L-methionine</keyword>
<comment type="catalytic activity">
    <reaction evidence="12">
        <text>GTP + AH2 + S-adenosyl-L-methionine = (8S)-3',8-cyclo-7,8-dihydroguanosine 5'-triphosphate + 5'-deoxyadenosine + L-methionine + A + H(+)</text>
        <dbReference type="Rhea" id="RHEA:49576"/>
        <dbReference type="ChEBI" id="CHEBI:13193"/>
        <dbReference type="ChEBI" id="CHEBI:15378"/>
        <dbReference type="ChEBI" id="CHEBI:17319"/>
        <dbReference type="ChEBI" id="CHEBI:17499"/>
        <dbReference type="ChEBI" id="CHEBI:37565"/>
        <dbReference type="ChEBI" id="CHEBI:57844"/>
        <dbReference type="ChEBI" id="CHEBI:59789"/>
        <dbReference type="ChEBI" id="CHEBI:131766"/>
        <dbReference type="EC" id="4.1.99.22"/>
    </reaction>
</comment>
<gene>
    <name evidence="14" type="primary">moaA</name>
    <name evidence="14" type="ORF">GCM10007384_20330</name>
</gene>
<dbReference type="InterPro" id="IPR050105">
    <property type="entry name" value="MoCo_biosynth_MoaA/MoaC"/>
</dbReference>
<dbReference type="PROSITE" id="PS01305">
    <property type="entry name" value="MOAA_NIFB_PQQE"/>
    <property type="match status" value="1"/>
</dbReference>
<dbReference type="GO" id="GO:0006777">
    <property type="term" value="P:Mo-molybdopterin cofactor biosynthetic process"/>
    <property type="evidence" value="ECO:0007669"/>
    <property type="project" value="UniProtKB-KW"/>
</dbReference>
<dbReference type="InterPro" id="IPR006638">
    <property type="entry name" value="Elp3/MiaA/NifB-like_rSAM"/>
</dbReference>
<dbReference type="EC" id="4.1.99.22" evidence="2"/>
<keyword evidence="6" id="KW-0547">Nucleotide-binding</keyword>
<dbReference type="PANTHER" id="PTHR22960:SF0">
    <property type="entry name" value="MOLYBDENUM COFACTOR BIOSYNTHESIS PROTEIN 1"/>
    <property type="match status" value="1"/>
</dbReference>
<proteinExistence type="predicted"/>
<evidence type="ECO:0000313" key="15">
    <source>
        <dbReference type="Proteomes" id="UP000601108"/>
    </source>
</evidence>
<keyword evidence="11" id="KW-0456">Lyase</keyword>
<feature type="domain" description="Radical SAM core" evidence="13">
    <location>
        <begin position="25"/>
        <end position="236"/>
    </location>
</feature>
<dbReference type="EMBL" id="BMWS01000012">
    <property type="protein sequence ID" value="GGX18928.1"/>
    <property type="molecule type" value="Genomic_DNA"/>
</dbReference>
<evidence type="ECO:0000256" key="10">
    <source>
        <dbReference type="ARBA" id="ARBA00023150"/>
    </source>
</evidence>
<dbReference type="InterPro" id="IPR007197">
    <property type="entry name" value="rSAM"/>
</dbReference>
<organism evidence="14 15">
    <name type="scientific">Aquimarina muelleri</name>
    <dbReference type="NCBI Taxonomy" id="279356"/>
    <lineage>
        <taxon>Bacteria</taxon>
        <taxon>Pseudomonadati</taxon>
        <taxon>Bacteroidota</taxon>
        <taxon>Flavobacteriia</taxon>
        <taxon>Flavobacteriales</taxon>
        <taxon>Flavobacteriaceae</taxon>
        <taxon>Aquimarina</taxon>
    </lineage>
</organism>
<reference evidence="14 15" key="1">
    <citation type="journal article" date="2014" name="Int. J. Syst. Evol. Microbiol.">
        <title>Complete genome sequence of Corynebacterium casei LMG S-19264T (=DSM 44701T), isolated from a smear-ripened cheese.</title>
        <authorList>
            <consortium name="US DOE Joint Genome Institute (JGI-PGF)"/>
            <person name="Walter F."/>
            <person name="Albersmeier A."/>
            <person name="Kalinowski J."/>
            <person name="Ruckert C."/>
        </authorList>
    </citation>
    <scope>NUCLEOTIDE SEQUENCE [LARGE SCALE GENOMIC DNA]</scope>
    <source>
        <strain evidence="14 15">KCTC 12285</strain>
    </source>
</reference>
<keyword evidence="7" id="KW-0408">Iron</keyword>
<dbReference type="GO" id="GO:0051539">
    <property type="term" value="F:4 iron, 4 sulfur cluster binding"/>
    <property type="evidence" value="ECO:0007669"/>
    <property type="project" value="UniProtKB-KW"/>
</dbReference>
<evidence type="ECO:0000256" key="5">
    <source>
        <dbReference type="ARBA" id="ARBA00022723"/>
    </source>
</evidence>
<evidence type="ECO:0000256" key="2">
    <source>
        <dbReference type="ARBA" id="ARBA00012167"/>
    </source>
</evidence>
<evidence type="ECO:0000256" key="7">
    <source>
        <dbReference type="ARBA" id="ARBA00023004"/>
    </source>
</evidence>
<dbReference type="GO" id="GO:0046872">
    <property type="term" value="F:metal ion binding"/>
    <property type="evidence" value="ECO:0007669"/>
    <property type="project" value="UniProtKB-KW"/>
</dbReference>
<dbReference type="GO" id="GO:0061799">
    <property type="term" value="F:cyclic pyranopterin monophosphate synthase activity"/>
    <property type="evidence" value="ECO:0007669"/>
    <property type="project" value="TreeGrafter"/>
</dbReference>
<dbReference type="SFLD" id="SFLDG01067">
    <property type="entry name" value="SPASM/twitch_domain_containing"/>
    <property type="match status" value="1"/>
</dbReference>
<dbReference type="InterPro" id="IPR058240">
    <property type="entry name" value="rSAM_sf"/>
</dbReference>